<gene>
    <name evidence="2" type="ORF">DRW07_14815</name>
</gene>
<keyword evidence="3" id="KW-1185">Reference proteome</keyword>
<feature type="transmembrane region" description="Helical" evidence="1">
    <location>
        <begin position="75"/>
        <end position="92"/>
    </location>
</feature>
<proteinExistence type="predicted"/>
<accession>A0A3N5Y6G5</accession>
<keyword evidence="1" id="KW-0812">Transmembrane</keyword>
<dbReference type="EMBL" id="RPOK01000004">
    <property type="protein sequence ID" value="RPJ66069.1"/>
    <property type="molecule type" value="Genomic_DNA"/>
</dbReference>
<protein>
    <submittedName>
        <fullName evidence="2">Uncharacterized protein</fullName>
    </submittedName>
</protein>
<evidence type="ECO:0000313" key="2">
    <source>
        <dbReference type="EMBL" id="RPJ66069.1"/>
    </source>
</evidence>
<sequence>MEPDFSKYTLEELNEIKERLDKEKYPDRYENLLAALAKQNTKPNVVDSQKKEKSEEAMRELFNEYKNEKFQAWKILRGAVIAFISFRIMQYLEWSTNQQIIGAVVLLVVYVTLLVVVNEHKFSRFKDDFGKRT</sequence>
<evidence type="ECO:0000256" key="1">
    <source>
        <dbReference type="SAM" id="Phobius"/>
    </source>
</evidence>
<dbReference type="RefSeq" id="WP_124028699.1">
    <property type="nucleotide sequence ID" value="NZ_JBHRSN010000007.1"/>
</dbReference>
<reference evidence="2 3" key="1">
    <citation type="submission" date="2018-11" db="EMBL/GenBank/DDBJ databases">
        <authorList>
            <person name="Ye M.-Q."/>
            <person name="Du Z.-J."/>
        </authorList>
    </citation>
    <scope>NUCLEOTIDE SEQUENCE [LARGE SCALE GENOMIC DNA]</scope>
    <source>
        <strain evidence="2 3">U0105</strain>
    </source>
</reference>
<evidence type="ECO:0000313" key="3">
    <source>
        <dbReference type="Proteomes" id="UP000275281"/>
    </source>
</evidence>
<keyword evidence="1" id="KW-0472">Membrane</keyword>
<name>A0A3N5Y6G5_9ALTE</name>
<feature type="transmembrane region" description="Helical" evidence="1">
    <location>
        <begin position="98"/>
        <end position="117"/>
    </location>
</feature>
<organism evidence="2 3">
    <name type="scientific">Alteromonas sediminis</name>
    <dbReference type="NCBI Taxonomy" id="2259342"/>
    <lineage>
        <taxon>Bacteria</taxon>
        <taxon>Pseudomonadati</taxon>
        <taxon>Pseudomonadota</taxon>
        <taxon>Gammaproteobacteria</taxon>
        <taxon>Alteromonadales</taxon>
        <taxon>Alteromonadaceae</taxon>
        <taxon>Alteromonas/Salinimonas group</taxon>
        <taxon>Alteromonas</taxon>
    </lineage>
</organism>
<dbReference type="AlphaFoldDB" id="A0A3N5Y6G5"/>
<dbReference type="Proteomes" id="UP000275281">
    <property type="component" value="Unassembled WGS sequence"/>
</dbReference>
<dbReference type="OrthoDB" id="6331852at2"/>
<comment type="caution">
    <text evidence="2">The sequence shown here is derived from an EMBL/GenBank/DDBJ whole genome shotgun (WGS) entry which is preliminary data.</text>
</comment>
<keyword evidence="1" id="KW-1133">Transmembrane helix</keyword>